<evidence type="ECO:0000313" key="2">
    <source>
        <dbReference type="Proteomes" id="UP000176725"/>
    </source>
</evidence>
<accession>A0A1F8BKE6</accession>
<proteinExistence type="predicted"/>
<organism evidence="1 2">
    <name type="scientific">Candidatus Woesebacteria bacterium RIFCSPLOWO2_01_FULL_39_25</name>
    <dbReference type="NCBI Taxonomy" id="1802521"/>
    <lineage>
        <taxon>Bacteria</taxon>
        <taxon>Candidatus Woeseibacteriota</taxon>
    </lineage>
</organism>
<dbReference type="Proteomes" id="UP000176725">
    <property type="component" value="Unassembled WGS sequence"/>
</dbReference>
<comment type="caution">
    <text evidence="1">The sequence shown here is derived from an EMBL/GenBank/DDBJ whole genome shotgun (WGS) entry which is preliminary data.</text>
</comment>
<sequence>MSLRERLLGSDHERKSTGEKLSRISKLIDVGTIFAALVFGGLAPALANTLIQASVVTYAGAEVYEQHKKRKRKK</sequence>
<protein>
    <submittedName>
        <fullName evidence="1">Uncharacterized protein</fullName>
    </submittedName>
</protein>
<dbReference type="AlphaFoldDB" id="A0A1F8BKE6"/>
<name>A0A1F8BKE6_9BACT</name>
<dbReference type="EMBL" id="MGHH01000015">
    <property type="protein sequence ID" value="OGM63748.1"/>
    <property type="molecule type" value="Genomic_DNA"/>
</dbReference>
<evidence type="ECO:0000313" key="1">
    <source>
        <dbReference type="EMBL" id="OGM63748.1"/>
    </source>
</evidence>
<reference evidence="1 2" key="1">
    <citation type="journal article" date="2016" name="Nat. Commun.">
        <title>Thousands of microbial genomes shed light on interconnected biogeochemical processes in an aquifer system.</title>
        <authorList>
            <person name="Anantharaman K."/>
            <person name="Brown C.T."/>
            <person name="Hug L.A."/>
            <person name="Sharon I."/>
            <person name="Castelle C.J."/>
            <person name="Probst A.J."/>
            <person name="Thomas B.C."/>
            <person name="Singh A."/>
            <person name="Wilkins M.J."/>
            <person name="Karaoz U."/>
            <person name="Brodie E.L."/>
            <person name="Williams K.H."/>
            <person name="Hubbard S.S."/>
            <person name="Banfield J.F."/>
        </authorList>
    </citation>
    <scope>NUCLEOTIDE SEQUENCE [LARGE SCALE GENOMIC DNA]</scope>
</reference>
<gene>
    <name evidence="1" type="ORF">A2893_02075</name>
</gene>